<comment type="function">
    <text evidence="10">Catalyzes the transfer of pyrophosphate from adenosine triphosphate (ATP) to 6-hydroxymethyl-7,8-dihydropterin, an enzymatic step in folate biosynthesis pathway.</text>
</comment>
<dbReference type="FunCoup" id="A0A5C7EGR8">
    <property type="interactions" value="482"/>
</dbReference>
<dbReference type="EC" id="2.7.6.3" evidence="3"/>
<evidence type="ECO:0000256" key="3">
    <source>
        <dbReference type="ARBA" id="ARBA00013253"/>
    </source>
</evidence>
<evidence type="ECO:0000256" key="4">
    <source>
        <dbReference type="ARBA" id="ARBA00016218"/>
    </source>
</evidence>
<keyword evidence="6" id="KW-0547">Nucleotide-binding</keyword>
<evidence type="ECO:0000256" key="8">
    <source>
        <dbReference type="ARBA" id="ARBA00022840"/>
    </source>
</evidence>
<gene>
    <name evidence="14" type="primary">folK</name>
    <name evidence="14" type="ORF">FR698_10125</name>
</gene>
<evidence type="ECO:0000256" key="11">
    <source>
        <dbReference type="ARBA" id="ARBA00029766"/>
    </source>
</evidence>
<name>A0A5C7EGR8_9PROT</name>
<accession>A0A5C7EGR8</accession>
<dbReference type="GO" id="GO:0016301">
    <property type="term" value="F:kinase activity"/>
    <property type="evidence" value="ECO:0007669"/>
    <property type="project" value="UniProtKB-KW"/>
</dbReference>
<dbReference type="GO" id="GO:0046654">
    <property type="term" value="P:tetrahydrofolate biosynthetic process"/>
    <property type="evidence" value="ECO:0007669"/>
    <property type="project" value="UniProtKB-UniPathway"/>
</dbReference>
<keyword evidence="8" id="KW-0067">ATP-binding</keyword>
<evidence type="ECO:0000256" key="6">
    <source>
        <dbReference type="ARBA" id="ARBA00022741"/>
    </source>
</evidence>
<evidence type="ECO:0000256" key="1">
    <source>
        <dbReference type="ARBA" id="ARBA00005051"/>
    </source>
</evidence>
<evidence type="ECO:0000256" key="10">
    <source>
        <dbReference type="ARBA" id="ARBA00029409"/>
    </source>
</evidence>
<evidence type="ECO:0000256" key="9">
    <source>
        <dbReference type="ARBA" id="ARBA00022909"/>
    </source>
</evidence>
<evidence type="ECO:0000256" key="5">
    <source>
        <dbReference type="ARBA" id="ARBA00022679"/>
    </source>
</evidence>
<dbReference type="GO" id="GO:0046656">
    <property type="term" value="P:folic acid biosynthetic process"/>
    <property type="evidence" value="ECO:0007669"/>
    <property type="project" value="UniProtKB-KW"/>
</dbReference>
<dbReference type="InterPro" id="IPR000550">
    <property type="entry name" value="Hppk"/>
</dbReference>
<evidence type="ECO:0000313" key="14">
    <source>
        <dbReference type="EMBL" id="TXF11457.1"/>
    </source>
</evidence>
<keyword evidence="9" id="KW-0289">Folate biosynthesis</keyword>
<sequence>MTRAFIALGSNLQRPERQVLAAIRELDQMPGVTVVKRSSLYRTQPVGYVDQPEFINAVVEVETSLRPRELLAALLSLERLHGRQRTFPNAPRTLDLDLLMYEGVVIEEPGLTLPHPRMHERAFVLVPLAEIAPEVEIPGHGRVRELATSMPGQGITRLTPAETVP</sequence>
<dbReference type="InterPro" id="IPR035907">
    <property type="entry name" value="Hppk_sf"/>
</dbReference>
<evidence type="ECO:0000313" key="15">
    <source>
        <dbReference type="Proteomes" id="UP000321201"/>
    </source>
</evidence>
<dbReference type="GO" id="GO:0003848">
    <property type="term" value="F:2-amino-4-hydroxy-6-hydroxymethyldihydropteridine diphosphokinase activity"/>
    <property type="evidence" value="ECO:0007669"/>
    <property type="project" value="UniProtKB-EC"/>
</dbReference>
<dbReference type="PANTHER" id="PTHR43071:SF1">
    <property type="entry name" value="2-AMINO-4-HYDROXY-6-HYDROXYMETHYLDIHYDROPTERIDINE PYROPHOSPHOKINASE"/>
    <property type="match status" value="1"/>
</dbReference>
<dbReference type="SUPFAM" id="SSF55083">
    <property type="entry name" value="6-hydroxymethyl-7,8-dihydropterin pyrophosphokinase, HPPK"/>
    <property type="match status" value="1"/>
</dbReference>
<protein>
    <recommendedName>
        <fullName evidence="4">2-amino-4-hydroxy-6-hydroxymethyldihydropteridine pyrophosphokinase</fullName>
        <ecNumber evidence="3">2.7.6.3</ecNumber>
    </recommendedName>
    <alternativeName>
        <fullName evidence="11">6-hydroxymethyl-7,8-dihydropterin pyrophosphokinase</fullName>
    </alternativeName>
    <alternativeName>
        <fullName evidence="12">7,8-dihydro-6-hydroxymethylpterin-pyrophosphokinase</fullName>
    </alternativeName>
</protein>
<dbReference type="CDD" id="cd00483">
    <property type="entry name" value="HPPK"/>
    <property type="match status" value="1"/>
</dbReference>
<reference evidence="14 15" key="1">
    <citation type="submission" date="2019-08" db="EMBL/GenBank/DDBJ databases">
        <title>Pelomicrobium methylotrophicum gen. nov., sp. nov. a moderately thermophilic, facultatively anaerobic, lithoautotrophic and methylotrophic bacterium isolated from a terrestrial mud volcano.</title>
        <authorList>
            <person name="Slobodkina G.B."/>
            <person name="Merkel A.Y."/>
            <person name="Slobodkin A.I."/>
        </authorList>
    </citation>
    <scope>NUCLEOTIDE SEQUENCE [LARGE SCALE GENOMIC DNA]</scope>
    <source>
        <strain evidence="14 15">SM250</strain>
    </source>
</reference>
<dbReference type="EMBL" id="VPFL01000013">
    <property type="protein sequence ID" value="TXF11457.1"/>
    <property type="molecule type" value="Genomic_DNA"/>
</dbReference>
<dbReference type="PANTHER" id="PTHR43071">
    <property type="entry name" value="2-AMINO-4-HYDROXY-6-HYDROXYMETHYLDIHYDROPTERIDINE PYROPHOSPHOKINASE"/>
    <property type="match status" value="1"/>
</dbReference>
<comment type="similarity">
    <text evidence="2">Belongs to the HPPK family.</text>
</comment>
<dbReference type="OrthoDB" id="9808041at2"/>
<dbReference type="Pfam" id="PF01288">
    <property type="entry name" value="HPPK"/>
    <property type="match status" value="1"/>
</dbReference>
<dbReference type="InParanoid" id="A0A5C7EGR8"/>
<keyword evidence="15" id="KW-1185">Reference proteome</keyword>
<keyword evidence="7 14" id="KW-0418">Kinase</keyword>
<evidence type="ECO:0000256" key="7">
    <source>
        <dbReference type="ARBA" id="ARBA00022777"/>
    </source>
</evidence>
<dbReference type="UniPathway" id="UPA00077">
    <property type="reaction ID" value="UER00155"/>
</dbReference>
<dbReference type="GO" id="GO:0005524">
    <property type="term" value="F:ATP binding"/>
    <property type="evidence" value="ECO:0007669"/>
    <property type="project" value="UniProtKB-KW"/>
</dbReference>
<comment type="pathway">
    <text evidence="1">Cofactor biosynthesis; tetrahydrofolate biosynthesis; 2-amino-4-hydroxy-6-hydroxymethyl-7,8-dihydropteridine diphosphate from 7,8-dihydroneopterin triphosphate: step 4/4.</text>
</comment>
<keyword evidence="5 14" id="KW-0808">Transferase</keyword>
<dbReference type="Gene3D" id="3.30.70.560">
    <property type="entry name" value="7,8-Dihydro-6-hydroxymethylpterin-pyrophosphokinase HPPK"/>
    <property type="match status" value="1"/>
</dbReference>
<comment type="caution">
    <text evidence="14">The sequence shown here is derived from an EMBL/GenBank/DDBJ whole genome shotgun (WGS) entry which is preliminary data.</text>
</comment>
<evidence type="ECO:0000256" key="12">
    <source>
        <dbReference type="ARBA" id="ARBA00033413"/>
    </source>
</evidence>
<evidence type="ECO:0000259" key="13">
    <source>
        <dbReference type="Pfam" id="PF01288"/>
    </source>
</evidence>
<dbReference type="NCBIfam" id="TIGR01498">
    <property type="entry name" value="folK"/>
    <property type="match status" value="1"/>
</dbReference>
<dbReference type="AlphaFoldDB" id="A0A5C7EGR8"/>
<proteinExistence type="inferred from homology"/>
<evidence type="ECO:0000256" key="2">
    <source>
        <dbReference type="ARBA" id="ARBA00005810"/>
    </source>
</evidence>
<organism evidence="14 15">
    <name type="scientific">Pelomicrobium methylotrophicum</name>
    <dbReference type="NCBI Taxonomy" id="2602750"/>
    <lineage>
        <taxon>Bacteria</taxon>
        <taxon>Pseudomonadati</taxon>
        <taxon>Pseudomonadota</taxon>
        <taxon>Hydrogenophilia</taxon>
        <taxon>Hydrogenophilia incertae sedis</taxon>
        <taxon>Pelomicrobium</taxon>
    </lineage>
</organism>
<dbReference type="Proteomes" id="UP000321201">
    <property type="component" value="Unassembled WGS sequence"/>
</dbReference>
<dbReference type="RefSeq" id="WP_147800086.1">
    <property type="nucleotide sequence ID" value="NZ_VPFL01000013.1"/>
</dbReference>
<feature type="domain" description="7,8-dihydro-6-hydroxymethylpterin-pyrophosphokinase" evidence="13">
    <location>
        <begin position="5"/>
        <end position="133"/>
    </location>
</feature>